<dbReference type="KEGG" id="mmyr:MXMO3_02382"/>
<dbReference type="InterPro" id="IPR003673">
    <property type="entry name" value="CoA-Trfase_fam_III"/>
</dbReference>
<dbReference type="STRING" id="1122213.GCA_000423365_00061"/>
<keyword evidence="3" id="KW-1185">Reference proteome</keyword>
<name>A0A2R4MG08_9HYPH</name>
<dbReference type="PANTHER" id="PTHR48207">
    <property type="entry name" value="SUCCINATE--HYDROXYMETHYLGLUTARATE COA-TRANSFERASE"/>
    <property type="match status" value="1"/>
</dbReference>
<proteinExistence type="predicted"/>
<keyword evidence="1 2" id="KW-0808">Transferase</keyword>
<gene>
    <name evidence="2" type="ORF">MXMO3_02382</name>
</gene>
<dbReference type="RefSeq" id="WP_027833353.1">
    <property type="nucleotide sequence ID" value="NZ_CP021330.1"/>
</dbReference>
<dbReference type="InterPro" id="IPR050483">
    <property type="entry name" value="CoA-transferase_III_domain"/>
</dbReference>
<organism evidence="2 3">
    <name type="scientific">Maritalea myrionectae</name>
    <dbReference type="NCBI Taxonomy" id="454601"/>
    <lineage>
        <taxon>Bacteria</taxon>
        <taxon>Pseudomonadati</taxon>
        <taxon>Pseudomonadota</taxon>
        <taxon>Alphaproteobacteria</taxon>
        <taxon>Hyphomicrobiales</taxon>
        <taxon>Devosiaceae</taxon>
        <taxon>Maritalea</taxon>
    </lineage>
</organism>
<dbReference type="GO" id="GO:0008410">
    <property type="term" value="F:CoA-transferase activity"/>
    <property type="evidence" value="ECO:0007669"/>
    <property type="project" value="TreeGrafter"/>
</dbReference>
<dbReference type="InterPro" id="IPR044855">
    <property type="entry name" value="CoA-Trfase_III_dom3_sf"/>
</dbReference>
<dbReference type="Gene3D" id="3.30.1540.10">
    <property type="entry name" value="formyl-coa transferase, domain 3"/>
    <property type="match status" value="1"/>
</dbReference>
<dbReference type="PANTHER" id="PTHR48207:SF4">
    <property type="entry name" value="BLL6097 PROTEIN"/>
    <property type="match status" value="1"/>
</dbReference>
<dbReference type="Pfam" id="PF02515">
    <property type="entry name" value="CoA_transf_3"/>
    <property type="match status" value="1"/>
</dbReference>
<sequence length="391" mass="42681">MNGVAHINSDMLEGLLVVDFSQFLAGPLAGLKLADFGARVIKIERPEVGDLCRYLYLSEIDVAGTNTLFHAINRNKESYAANLKDSADLNKVKQLCAKADVVIQNFRPHVMKKLGLDYESLKAINPGLVYASISGYGETGDWKDLPGQDLLAQAKSGLMWLSGDADQAPTAMGLAVADQLAGNMAVQGILAALVRRGLSGRGAHIQTSLLEALIDFQFEVLTTHLNDADKSLPKRSAVNNAHAYLAAPYGVYATQDSYVAIAMTPVDQLGALIGAPDLAAMHDKDKWFEQRDEIKQLLADHLKTRDTAHWMKLFVDADIWASEVLNWPEMFQSSSFQELDLIQTLDLGEGKTIKAMRSPIRVDGEVLKSTKPAPTIGEQNAQIEQEFSLTA</sequence>
<dbReference type="SUPFAM" id="SSF89796">
    <property type="entry name" value="CoA-transferase family III (CaiB/BaiF)"/>
    <property type="match status" value="1"/>
</dbReference>
<protein>
    <submittedName>
        <fullName evidence="2">CoA:oxalate CoA-transferase</fullName>
    </submittedName>
</protein>
<evidence type="ECO:0000313" key="2">
    <source>
        <dbReference type="EMBL" id="AVX04895.1"/>
    </source>
</evidence>
<dbReference type="EMBL" id="CP021330">
    <property type="protein sequence ID" value="AVX04895.1"/>
    <property type="molecule type" value="Genomic_DNA"/>
</dbReference>
<dbReference type="AlphaFoldDB" id="A0A2R4MG08"/>
<dbReference type="Proteomes" id="UP000258927">
    <property type="component" value="Chromosome"/>
</dbReference>
<evidence type="ECO:0000313" key="3">
    <source>
        <dbReference type="Proteomes" id="UP000258927"/>
    </source>
</evidence>
<evidence type="ECO:0000256" key="1">
    <source>
        <dbReference type="ARBA" id="ARBA00022679"/>
    </source>
</evidence>
<reference evidence="2 3" key="1">
    <citation type="submission" date="2017-05" db="EMBL/GenBank/DDBJ databases">
        <title>Genome Analysis of Maritalea myrionectae HL2708#5.</title>
        <authorList>
            <consortium name="Cotde Inc.-PKNU"/>
            <person name="Jang D."/>
            <person name="Oh H.-M."/>
        </authorList>
    </citation>
    <scope>NUCLEOTIDE SEQUENCE [LARGE SCALE GENOMIC DNA]</scope>
    <source>
        <strain evidence="2 3">HL2708#5</strain>
    </source>
</reference>
<accession>A0A2R4MG08</accession>
<dbReference type="Gene3D" id="3.40.50.10540">
    <property type="entry name" value="Crotonobetainyl-coa:carnitine coa-transferase, domain 1"/>
    <property type="match status" value="1"/>
</dbReference>
<dbReference type="InterPro" id="IPR023606">
    <property type="entry name" value="CoA-Trfase_III_dom_1_sf"/>
</dbReference>